<feature type="compositionally biased region" description="Low complexity" evidence="1">
    <location>
        <begin position="232"/>
        <end position="246"/>
    </location>
</feature>
<evidence type="ECO:0000313" key="2">
    <source>
        <dbReference type="Proteomes" id="UP000887561"/>
    </source>
</evidence>
<protein>
    <submittedName>
        <fullName evidence="3">Uncharacterized protein</fullName>
    </submittedName>
</protein>
<feature type="compositionally biased region" description="Low complexity" evidence="1">
    <location>
        <begin position="254"/>
        <end position="267"/>
    </location>
</feature>
<dbReference type="Proteomes" id="UP000887561">
    <property type="component" value="Unplaced"/>
</dbReference>
<feature type="region of interest" description="Disordered" evidence="1">
    <location>
        <begin position="232"/>
        <end position="267"/>
    </location>
</feature>
<name>A0A915N2T9_MELJA</name>
<feature type="compositionally biased region" description="Low complexity" evidence="1">
    <location>
        <begin position="1"/>
        <end position="19"/>
    </location>
</feature>
<evidence type="ECO:0000256" key="1">
    <source>
        <dbReference type="SAM" id="MobiDB-lite"/>
    </source>
</evidence>
<feature type="compositionally biased region" description="Basic and acidic residues" evidence="1">
    <location>
        <begin position="188"/>
        <end position="199"/>
    </location>
</feature>
<organism evidence="2 3">
    <name type="scientific">Meloidogyne javanica</name>
    <name type="common">Root-knot nematode worm</name>
    <dbReference type="NCBI Taxonomy" id="6303"/>
    <lineage>
        <taxon>Eukaryota</taxon>
        <taxon>Metazoa</taxon>
        <taxon>Ecdysozoa</taxon>
        <taxon>Nematoda</taxon>
        <taxon>Chromadorea</taxon>
        <taxon>Rhabditida</taxon>
        <taxon>Tylenchina</taxon>
        <taxon>Tylenchomorpha</taxon>
        <taxon>Tylenchoidea</taxon>
        <taxon>Meloidogynidae</taxon>
        <taxon>Meloidogyninae</taxon>
        <taxon>Meloidogyne</taxon>
        <taxon>Meloidogyne incognita group</taxon>
    </lineage>
</organism>
<keyword evidence="2" id="KW-1185">Reference proteome</keyword>
<dbReference type="WBParaSite" id="scaffold647_cov203.g1499">
    <property type="protein sequence ID" value="scaffold647_cov203.g1499"/>
    <property type="gene ID" value="scaffold647_cov203.g1499"/>
</dbReference>
<reference evidence="3" key="1">
    <citation type="submission" date="2022-11" db="UniProtKB">
        <authorList>
            <consortium name="WormBaseParasite"/>
        </authorList>
    </citation>
    <scope>IDENTIFICATION</scope>
</reference>
<feature type="region of interest" description="Disordered" evidence="1">
    <location>
        <begin position="1"/>
        <end position="22"/>
    </location>
</feature>
<evidence type="ECO:0000313" key="3">
    <source>
        <dbReference type="WBParaSite" id="scaffold647_cov203.g1499"/>
    </source>
</evidence>
<feature type="compositionally biased region" description="Polar residues" evidence="1">
    <location>
        <begin position="114"/>
        <end position="130"/>
    </location>
</feature>
<sequence length="416" mass="43542">MDQLQQQNNSSPLSQRRNSTSLINHKTVVINGSNNCRFSNAISSPPSLTTKASRRRSSCSFMGHSYSPSGSVESSSGVSSGSCLSSFNGTNICQIKMEPSSSCFQQQQQYVSAPMLPSNSEKLMVNGSSKGTRKRRSPSDKHQNNLPVKQHSPPNGRHVSWINSGTAFSASVDVANNNDSYSSMASIDQRRNSSQDDQHQGSAPKIGCTSNTGPSLCRRARPHPLDLTCVNNATDTNSCSNSTSTTTGGGGGTSSTTSTNHLISSCNNNNIPQNSSSLLNNLNNQMVASSPLLFALQQQQNNPQNSPLLSAAISALSNYTGGASPLAGTGLASPFTQARLPLNGQSPFPFVNQMAALQTPKFSTASLLPGSAAALTAALSAAQRSPDSLKTPMGGFSFEFGQALAAAQIAAATNKK</sequence>
<feature type="region of interest" description="Disordered" evidence="1">
    <location>
        <begin position="185"/>
        <end position="210"/>
    </location>
</feature>
<accession>A0A915N2T9</accession>
<proteinExistence type="predicted"/>
<feature type="region of interest" description="Disordered" evidence="1">
    <location>
        <begin position="114"/>
        <end position="157"/>
    </location>
</feature>
<dbReference type="AlphaFoldDB" id="A0A915N2T9"/>